<accession>A0ABP8BD30</accession>
<feature type="domain" description="BT4734-like N-terminal" evidence="1">
    <location>
        <begin position="61"/>
        <end position="187"/>
    </location>
</feature>
<comment type="caution">
    <text evidence="2">The sequence shown here is derived from an EMBL/GenBank/DDBJ whole genome shotgun (WGS) entry which is preliminary data.</text>
</comment>
<dbReference type="InterPro" id="IPR014907">
    <property type="entry name" value="BT4734-like_N"/>
</dbReference>
<keyword evidence="3" id="KW-1185">Reference proteome</keyword>
<gene>
    <name evidence="2" type="ORF">GCM10022289_21010</name>
</gene>
<proteinExistence type="predicted"/>
<dbReference type="EMBL" id="BAABBY010000005">
    <property type="protein sequence ID" value="GAA4203956.1"/>
    <property type="molecule type" value="Genomic_DNA"/>
</dbReference>
<name>A0ABP8BD30_9SPHI</name>
<dbReference type="Pfam" id="PF08800">
    <property type="entry name" value="BT4734-like_N"/>
    <property type="match status" value="1"/>
</dbReference>
<reference evidence="3" key="1">
    <citation type="journal article" date="2019" name="Int. J. Syst. Evol. Microbiol.">
        <title>The Global Catalogue of Microorganisms (GCM) 10K type strain sequencing project: providing services to taxonomists for standard genome sequencing and annotation.</title>
        <authorList>
            <consortium name="The Broad Institute Genomics Platform"/>
            <consortium name="The Broad Institute Genome Sequencing Center for Infectious Disease"/>
            <person name="Wu L."/>
            <person name="Ma J."/>
        </authorList>
    </citation>
    <scope>NUCLEOTIDE SEQUENCE [LARGE SCALE GENOMIC DNA]</scope>
    <source>
        <strain evidence="3">JCM 17626</strain>
    </source>
</reference>
<dbReference type="Proteomes" id="UP001501772">
    <property type="component" value="Unassembled WGS sequence"/>
</dbReference>
<organism evidence="2 3">
    <name type="scientific">Pedobacter jeongneungensis</name>
    <dbReference type="NCBI Taxonomy" id="947309"/>
    <lineage>
        <taxon>Bacteria</taxon>
        <taxon>Pseudomonadati</taxon>
        <taxon>Bacteroidota</taxon>
        <taxon>Sphingobacteriia</taxon>
        <taxon>Sphingobacteriales</taxon>
        <taxon>Sphingobacteriaceae</taxon>
        <taxon>Pedobacter</taxon>
    </lineage>
</organism>
<sequence>MTSQSLLSMTVSFQENSWSPLSGQFNVGKCLEHIKNGTYRSEVENLRKRLSEGDTDYYDREKKRLPAVTFSASFDNQRNRSSILEYNQLLVLDFDKLTAEAKDMLKSKLKDDSHILSFWESPSGSGLKGLMYLEFPSDFPAEDTNFRHTYAFGKVHTYFKEKHGSELDKSGSDVTRLCFFSFDPKLFIREEITPFQVPYTETEAALVSQTIRKAVYSYAPEPTANQKFNPLGKNSQPNRSEIQAIIRYLFKRGLSITDSFHNWYQVSYAIANTFTYELGMKYFLSLSKLDGKDYNEKGSRNMMNYCYANSMGKFTFATVVFFAKQAGYKKEKEVPKVEEML</sequence>
<evidence type="ECO:0000259" key="1">
    <source>
        <dbReference type="Pfam" id="PF08800"/>
    </source>
</evidence>
<evidence type="ECO:0000313" key="2">
    <source>
        <dbReference type="EMBL" id="GAA4203956.1"/>
    </source>
</evidence>
<protein>
    <recommendedName>
        <fullName evidence="1">BT4734-like N-terminal domain-containing protein</fullName>
    </recommendedName>
</protein>
<evidence type="ECO:0000313" key="3">
    <source>
        <dbReference type="Proteomes" id="UP001501772"/>
    </source>
</evidence>